<evidence type="ECO:0000313" key="4">
    <source>
        <dbReference type="EMBL" id="TWI71213.1"/>
    </source>
</evidence>
<dbReference type="InterPro" id="IPR050595">
    <property type="entry name" value="Bact_response_regulator"/>
</dbReference>
<keyword evidence="5" id="KW-1185">Reference proteome</keyword>
<gene>
    <name evidence="4" type="ORF">LZ24_02013</name>
</gene>
<dbReference type="SUPFAM" id="SSF52172">
    <property type="entry name" value="CheY-like"/>
    <property type="match status" value="1"/>
</dbReference>
<dbReference type="CDD" id="cd17569">
    <property type="entry name" value="REC_HupR-like"/>
    <property type="match status" value="1"/>
</dbReference>
<reference evidence="4 5" key="1">
    <citation type="submission" date="2019-07" db="EMBL/GenBank/DDBJ databases">
        <title>Genome sequencing of 100 strains of the haloalkaliphilic chemolithoautotrophic sulfur-oxidizing bacterium Thioalkalivibrio.</title>
        <authorList>
            <person name="Muyzer G."/>
        </authorList>
    </citation>
    <scope>NUCLEOTIDE SEQUENCE [LARGE SCALE GENOMIC DNA]</scope>
    <source>
        <strain evidence="4 5">ASO4-4</strain>
    </source>
</reference>
<organism evidence="4 5">
    <name type="scientific">Desulfobotulus alkaliphilus</name>
    <dbReference type="NCBI Taxonomy" id="622671"/>
    <lineage>
        <taxon>Bacteria</taxon>
        <taxon>Pseudomonadati</taxon>
        <taxon>Thermodesulfobacteriota</taxon>
        <taxon>Desulfobacteria</taxon>
        <taxon>Desulfobacterales</taxon>
        <taxon>Desulfobacteraceae</taxon>
        <taxon>Desulfobotulus</taxon>
    </lineage>
</organism>
<protein>
    <submittedName>
        <fullName evidence="4">Response regulator receiver domain-containing protein</fullName>
    </submittedName>
</protein>
<feature type="modified residue" description="4-aspartylphosphate" evidence="2">
    <location>
        <position position="53"/>
    </location>
</feature>
<dbReference type="Proteomes" id="UP000318307">
    <property type="component" value="Unassembled WGS sequence"/>
</dbReference>
<dbReference type="Gene3D" id="3.40.50.2300">
    <property type="match status" value="1"/>
</dbReference>
<dbReference type="OrthoDB" id="9802066at2"/>
<evidence type="ECO:0000313" key="5">
    <source>
        <dbReference type="Proteomes" id="UP000318307"/>
    </source>
</evidence>
<dbReference type="InterPro" id="IPR011006">
    <property type="entry name" value="CheY-like_superfamily"/>
</dbReference>
<dbReference type="RefSeq" id="WP_144685039.1">
    <property type="nucleotide sequence ID" value="NZ_VLLC01000014.1"/>
</dbReference>
<comment type="caution">
    <text evidence="4">The sequence shown here is derived from an EMBL/GenBank/DDBJ whole genome shotgun (WGS) entry which is preliminary data.</text>
</comment>
<accession>A0A562RQJ5</accession>
<evidence type="ECO:0000256" key="2">
    <source>
        <dbReference type="PROSITE-ProRule" id="PRU00169"/>
    </source>
</evidence>
<dbReference type="PANTHER" id="PTHR44591:SF19">
    <property type="entry name" value="TWO-COMPONENT RESPONSE REGULATOR-RELATED"/>
    <property type="match status" value="1"/>
</dbReference>
<dbReference type="Pfam" id="PF00072">
    <property type="entry name" value="Response_reg"/>
    <property type="match status" value="1"/>
</dbReference>
<dbReference type="AlphaFoldDB" id="A0A562RQJ5"/>
<sequence length="136" mass="15550">MNPCIFFVDDEPRILQSLRRLFRNEVYEIHTFENPLEALDAIMDARPWVVVSDQRMPRMTGLELLGKVRDLAPETVRIMLTAYADVDVAVGGLDSWTVNVFLKKPWDDAELLMEIRNAIKYHRHLVGGGPEPGQGM</sequence>
<dbReference type="InterPro" id="IPR001789">
    <property type="entry name" value="Sig_transdc_resp-reg_receiver"/>
</dbReference>
<dbReference type="GO" id="GO:0000160">
    <property type="term" value="P:phosphorelay signal transduction system"/>
    <property type="evidence" value="ECO:0007669"/>
    <property type="project" value="InterPro"/>
</dbReference>
<feature type="domain" description="Response regulatory" evidence="3">
    <location>
        <begin position="4"/>
        <end position="119"/>
    </location>
</feature>
<dbReference type="EMBL" id="VLLC01000014">
    <property type="protein sequence ID" value="TWI71213.1"/>
    <property type="molecule type" value="Genomic_DNA"/>
</dbReference>
<name>A0A562RQJ5_9BACT</name>
<dbReference type="PANTHER" id="PTHR44591">
    <property type="entry name" value="STRESS RESPONSE REGULATOR PROTEIN 1"/>
    <property type="match status" value="1"/>
</dbReference>
<dbReference type="SMART" id="SM00448">
    <property type="entry name" value="REC"/>
    <property type="match status" value="1"/>
</dbReference>
<proteinExistence type="predicted"/>
<dbReference type="PROSITE" id="PS50110">
    <property type="entry name" value="RESPONSE_REGULATORY"/>
    <property type="match status" value="1"/>
</dbReference>
<keyword evidence="1 2" id="KW-0597">Phosphoprotein</keyword>
<evidence type="ECO:0000256" key="1">
    <source>
        <dbReference type="ARBA" id="ARBA00022553"/>
    </source>
</evidence>
<evidence type="ECO:0000259" key="3">
    <source>
        <dbReference type="PROSITE" id="PS50110"/>
    </source>
</evidence>